<proteinExistence type="predicted"/>
<sequence>MDGSGWTIPQNMPKSEDETPGPSSDTYDPMIVGQQESIIHSNIPFNTERGHTHQSIPEERSQEAGGHLLYTNMTYNNSTNPPNFVHAPQPIDFPQGGDYTILQDRSLLYWGNYPSFSTGQTSQYTMIGGQSTLSNLPPKLPEFIEGLHGAIFPVIPCPEGLFPEQISTSNYLNLNFGTHTKPAEVHPVEVHPTEASFDQNQPSMSGRFIHMPLQVQTGALGEASHDNFGQADMMQSPSPASTVEILINESGTIICPFDSTLIPATNDAISAHKVLCSDPDVQSIPREPRTHRRGLERIQDINKSQSVSLPIFGFLFHFDSSVVELLYIGTYRNPDTQMPLSIIPKVILIL</sequence>
<keyword evidence="3" id="KW-1185">Reference proteome</keyword>
<evidence type="ECO:0000313" key="2">
    <source>
        <dbReference type="EMBL" id="PAV17638.1"/>
    </source>
</evidence>
<dbReference type="Proteomes" id="UP000217199">
    <property type="component" value="Unassembled WGS sequence"/>
</dbReference>
<accession>A0A286UDM0</accession>
<dbReference type="EMBL" id="NBII01000006">
    <property type="protein sequence ID" value="PAV17638.1"/>
    <property type="molecule type" value="Genomic_DNA"/>
</dbReference>
<organism evidence="2 3">
    <name type="scientific">Pyrrhoderma noxium</name>
    <dbReference type="NCBI Taxonomy" id="2282107"/>
    <lineage>
        <taxon>Eukaryota</taxon>
        <taxon>Fungi</taxon>
        <taxon>Dikarya</taxon>
        <taxon>Basidiomycota</taxon>
        <taxon>Agaricomycotina</taxon>
        <taxon>Agaricomycetes</taxon>
        <taxon>Hymenochaetales</taxon>
        <taxon>Hymenochaetaceae</taxon>
        <taxon>Pyrrhoderma</taxon>
    </lineage>
</organism>
<evidence type="ECO:0000313" key="3">
    <source>
        <dbReference type="Proteomes" id="UP000217199"/>
    </source>
</evidence>
<dbReference type="AlphaFoldDB" id="A0A286UDM0"/>
<protein>
    <submittedName>
        <fullName evidence="2">Uncharacterized protein</fullName>
    </submittedName>
</protein>
<comment type="caution">
    <text evidence="2">The sequence shown here is derived from an EMBL/GenBank/DDBJ whole genome shotgun (WGS) entry which is preliminary data.</text>
</comment>
<dbReference type="InParanoid" id="A0A286UDM0"/>
<name>A0A286UDM0_9AGAM</name>
<reference evidence="2 3" key="1">
    <citation type="journal article" date="2017" name="Mol. Ecol.">
        <title>Comparative and population genomic landscape of Phellinus noxius: A hypervariable fungus causing root rot in trees.</title>
        <authorList>
            <person name="Chung C.L."/>
            <person name="Lee T.J."/>
            <person name="Akiba M."/>
            <person name="Lee H.H."/>
            <person name="Kuo T.H."/>
            <person name="Liu D."/>
            <person name="Ke H.M."/>
            <person name="Yokoi T."/>
            <person name="Roa M.B."/>
            <person name="Lu M.J."/>
            <person name="Chang Y.Y."/>
            <person name="Ann P.J."/>
            <person name="Tsai J.N."/>
            <person name="Chen C.Y."/>
            <person name="Tzean S.S."/>
            <person name="Ota Y."/>
            <person name="Hattori T."/>
            <person name="Sahashi N."/>
            <person name="Liou R.F."/>
            <person name="Kikuchi T."/>
            <person name="Tsai I.J."/>
        </authorList>
    </citation>
    <scope>NUCLEOTIDE SEQUENCE [LARGE SCALE GENOMIC DNA]</scope>
    <source>
        <strain evidence="2 3">FFPRI411160</strain>
    </source>
</reference>
<gene>
    <name evidence="2" type="ORF">PNOK_0612400</name>
</gene>
<feature type="region of interest" description="Disordered" evidence="1">
    <location>
        <begin position="1"/>
        <end position="29"/>
    </location>
</feature>
<evidence type="ECO:0000256" key="1">
    <source>
        <dbReference type="SAM" id="MobiDB-lite"/>
    </source>
</evidence>